<dbReference type="PRINTS" id="PR00633">
    <property type="entry name" value="RCCNDNSATION"/>
</dbReference>
<dbReference type="Pfam" id="PF00651">
    <property type="entry name" value="BTB"/>
    <property type="match status" value="1"/>
</dbReference>
<dbReference type="EMBL" id="GL436645">
    <property type="protein sequence ID" value="EFN71675.1"/>
    <property type="molecule type" value="Genomic_DNA"/>
</dbReference>
<keyword evidence="1" id="KW-0677">Repeat</keyword>
<evidence type="ECO:0000313" key="6">
    <source>
        <dbReference type="Proteomes" id="UP000000311"/>
    </source>
</evidence>
<gene>
    <name evidence="5" type="ORF">EAG_12440</name>
</gene>
<name>E2A4G7_CAMFO</name>
<dbReference type="SUPFAM" id="SSF50985">
    <property type="entry name" value="RCC1/BLIP-II"/>
    <property type="match status" value="2"/>
</dbReference>
<dbReference type="Pfam" id="PF25390">
    <property type="entry name" value="WD40_RLD"/>
    <property type="match status" value="1"/>
</dbReference>
<dbReference type="PANTHER" id="PTHR22872">
    <property type="entry name" value="BTK-BINDING PROTEIN-RELATED"/>
    <property type="match status" value="1"/>
</dbReference>
<reference evidence="5 6" key="1">
    <citation type="journal article" date="2010" name="Science">
        <title>Genomic comparison of the ants Camponotus floridanus and Harpegnathos saltator.</title>
        <authorList>
            <person name="Bonasio R."/>
            <person name="Zhang G."/>
            <person name="Ye C."/>
            <person name="Mutti N.S."/>
            <person name="Fang X."/>
            <person name="Qin N."/>
            <person name="Donahue G."/>
            <person name="Yang P."/>
            <person name="Li Q."/>
            <person name="Li C."/>
            <person name="Zhang P."/>
            <person name="Huang Z."/>
            <person name="Berger S.L."/>
            <person name="Reinberg D."/>
            <person name="Wang J."/>
            <person name="Liebig J."/>
        </authorList>
    </citation>
    <scope>NUCLEOTIDE SEQUENCE [LARGE SCALE GENOMIC DNA]</scope>
    <source>
        <strain evidence="6">C129</strain>
    </source>
</reference>
<dbReference type="InterPro" id="IPR051625">
    <property type="entry name" value="Signaling_Regulatory_Domain"/>
</dbReference>
<feature type="compositionally biased region" description="Acidic residues" evidence="3">
    <location>
        <begin position="633"/>
        <end position="650"/>
    </location>
</feature>
<feature type="region of interest" description="Disordered" evidence="3">
    <location>
        <begin position="628"/>
        <end position="651"/>
    </location>
</feature>
<protein>
    <submittedName>
        <fullName evidence="5">RCC1 and BTB domain-containing protein 1</fullName>
    </submittedName>
</protein>
<feature type="repeat" description="RCC1" evidence="2">
    <location>
        <begin position="689"/>
        <end position="740"/>
    </location>
</feature>
<organism evidence="6">
    <name type="scientific">Camponotus floridanus</name>
    <name type="common">Florida carpenter ant</name>
    <dbReference type="NCBI Taxonomy" id="104421"/>
    <lineage>
        <taxon>Eukaryota</taxon>
        <taxon>Metazoa</taxon>
        <taxon>Ecdysozoa</taxon>
        <taxon>Arthropoda</taxon>
        <taxon>Hexapoda</taxon>
        <taxon>Insecta</taxon>
        <taxon>Pterygota</taxon>
        <taxon>Neoptera</taxon>
        <taxon>Endopterygota</taxon>
        <taxon>Hymenoptera</taxon>
        <taxon>Apocrita</taxon>
        <taxon>Aculeata</taxon>
        <taxon>Formicoidea</taxon>
        <taxon>Formicidae</taxon>
        <taxon>Formicinae</taxon>
        <taxon>Camponotus</taxon>
    </lineage>
</organism>
<evidence type="ECO:0000313" key="5">
    <source>
        <dbReference type="EMBL" id="EFN71675.1"/>
    </source>
</evidence>
<dbReference type="AlphaFoldDB" id="E2A4G7"/>
<dbReference type="InterPro" id="IPR000210">
    <property type="entry name" value="BTB/POZ_dom"/>
</dbReference>
<feature type="repeat" description="RCC1" evidence="2">
    <location>
        <begin position="271"/>
        <end position="322"/>
    </location>
</feature>
<proteinExistence type="predicted"/>
<dbReference type="Gene3D" id="3.30.710.10">
    <property type="entry name" value="Potassium Channel Kv1.1, Chain A"/>
    <property type="match status" value="1"/>
</dbReference>
<feature type="repeat" description="RCC1" evidence="2">
    <location>
        <begin position="113"/>
        <end position="163"/>
    </location>
</feature>
<keyword evidence="6" id="KW-1185">Reference proteome</keyword>
<evidence type="ECO:0000259" key="4">
    <source>
        <dbReference type="PROSITE" id="PS50097"/>
    </source>
</evidence>
<dbReference type="PROSITE" id="PS50012">
    <property type="entry name" value="RCC1_3"/>
    <property type="match status" value="4"/>
</dbReference>
<accession>E2A4G7</accession>
<evidence type="ECO:0000256" key="1">
    <source>
        <dbReference type="ARBA" id="ARBA00022737"/>
    </source>
</evidence>
<dbReference type="OrthoDB" id="6777468at2759"/>
<dbReference type="InterPro" id="IPR009091">
    <property type="entry name" value="RCC1/BLIP-II"/>
</dbReference>
<dbReference type="PANTHER" id="PTHR22872:SF10">
    <property type="entry name" value="ULTRAVIOLET-B RECEPTOR UVR8"/>
    <property type="match status" value="1"/>
</dbReference>
<dbReference type="Proteomes" id="UP000000311">
    <property type="component" value="Unassembled WGS sequence"/>
</dbReference>
<dbReference type="Pfam" id="PF13540">
    <property type="entry name" value="RCC1_2"/>
    <property type="match status" value="1"/>
</dbReference>
<dbReference type="InParanoid" id="E2A4G7"/>
<dbReference type="InterPro" id="IPR058923">
    <property type="entry name" value="RCC1-like_dom"/>
</dbReference>
<dbReference type="SUPFAM" id="SSF54695">
    <property type="entry name" value="POZ domain"/>
    <property type="match status" value="1"/>
</dbReference>
<feature type="domain" description="BTB" evidence="4">
    <location>
        <begin position="403"/>
        <end position="466"/>
    </location>
</feature>
<sequence length="854" mass="98827">MQKYEKRILQCILAEKIIPIDLKYWPFFHYLKEEFTQQIHMVVLYGKYETSRGAVIVTKDKNVYNIDCNKDFRSMTDHVHIFSYAKKIKELCGKNIQTFAHSWSIVLALTEEGEVYVYKFTKKRDSNQEQSDVPTFIQVASLNYKGIVDIACGNYHFLALTSHGKVYAWRNGNYMLDGNKNIAIFNRRVRQVKRRLKNKNIIYIACGHKFNMVITDENKLYGWGDNYNGQISFDRAQKYYKYPREITTFSENKIVKMVCGFSHTLAITNKGELYAWGDNFYGQLGVKNNQKPSGPIMVNVPQMGKVLNIDAYGNMSIAVGYDRTIYVWGLYFSQEITQPCPTKFSRIFDVFVHSTWKRPNKPLIVHNSLHTVRITNNYNYKNTEKVLNILESLEAAFDDPLTSDLTIQVEGQSIYVHKPIIKIRCQYFFDSISDSLSVYTVSDKFSYVVYKAFLKYLYTSTIDLPLENTLELMELAEMYCKTNLKKDCSQIIKQTITVSNVGFFYNKAIEYNAKELEEFCFQFASRHMTDDTLSEDYNKLNISTQAKCKHRTAIENNAITPFYSSNKNIQKTNSETSTNKNRVADLSDNRIVNIGCGRHYGLALTSDGKVYEWEKKNWEEKNWNKNYSKESDSEVNDSEESDLEESDWEENDSRIGIENTAYFSVPWQNDVLVKVVCGDRHTLALTSKGEVYAWGDNNCGQIGVNSNGKPSGPTVINVPEMRKVLDIAACRNVSVAIGYDRIIYVWGHLFLECCTSIPFPTKFSNIYDAFAHSMWRIRHNSLIVFTNNFNVEEVLGTLESLRAIFDDPELEEFCFYFAVHHMKAVVLSEEYIKLDTSTKDNFMRRAAKGNIFRI</sequence>
<dbReference type="InterPro" id="IPR011333">
    <property type="entry name" value="SKP1/BTB/POZ_sf"/>
</dbReference>
<evidence type="ECO:0000256" key="3">
    <source>
        <dbReference type="SAM" id="MobiDB-lite"/>
    </source>
</evidence>
<feature type="repeat" description="RCC1" evidence="2">
    <location>
        <begin position="218"/>
        <end position="270"/>
    </location>
</feature>
<dbReference type="SMART" id="SM00225">
    <property type="entry name" value="BTB"/>
    <property type="match status" value="1"/>
</dbReference>
<dbReference type="InterPro" id="IPR000408">
    <property type="entry name" value="Reg_chr_condens"/>
</dbReference>
<dbReference type="PROSITE" id="PS50097">
    <property type="entry name" value="BTB"/>
    <property type="match status" value="1"/>
</dbReference>
<evidence type="ECO:0000256" key="2">
    <source>
        <dbReference type="PROSITE-ProRule" id="PRU00235"/>
    </source>
</evidence>
<dbReference type="STRING" id="104421.E2A4G7"/>
<dbReference type="OMA" id="LECCTSI"/>
<dbReference type="Gene3D" id="2.130.10.30">
    <property type="entry name" value="Regulator of chromosome condensation 1/beta-lactamase-inhibitor protein II"/>
    <property type="match status" value="2"/>
</dbReference>